<dbReference type="Proteomes" id="UP000515158">
    <property type="component" value="Unplaced"/>
</dbReference>
<dbReference type="OrthoDB" id="10260024at2759"/>
<dbReference type="RefSeq" id="XP_034235710.1">
    <property type="nucleotide sequence ID" value="XM_034379819.1"/>
</dbReference>
<keyword evidence="2" id="KW-1185">Reference proteome</keyword>
<name>A0A6P8YFJ8_THRPL</name>
<protein>
    <submittedName>
        <fullName evidence="3">UPF0598 protein CG30010</fullName>
    </submittedName>
</protein>
<dbReference type="PANTHER" id="PTHR31449">
    <property type="entry name" value="UPF0598 PROTEIN C8ORF82"/>
    <property type="match status" value="1"/>
</dbReference>
<reference evidence="3" key="1">
    <citation type="submission" date="2025-08" db="UniProtKB">
        <authorList>
            <consortium name="RefSeq"/>
        </authorList>
    </citation>
    <scope>IDENTIFICATION</scope>
    <source>
        <tissue evidence="3">Total insect</tissue>
    </source>
</reference>
<dbReference type="Pfam" id="PF14956">
    <property type="entry name" value="DUF4505"/>
    <property type="match status" value="1"/>
</dbReference>
<comment type="similarity">
    <text evidence="1">Belongs to the UPF0598 family.</text>
</comment>
<dbReference type="AlphaFoldDB" id="A0A6P8YFJ8"/>
<accession>A0A6P8YFJ8</accession>
<organism evidence="3">
    <name type="scientific">Thrips palmi</name>
    <name type="common">Melon thrips</name>
    <dbReference type="NCBI Taxonomy" id="161013"/>
    <lineage>
        <taxon>Eukaryota</taxon>
        <taxon>Metazoa</taxon>
        <taxon>Ecdysozoa</taxon>
        <taxon>Arthropoda</taxon>
        <taxon>Hexapoda</taxon>
        <taxon>Insecta</taxon>
        <taxon>Pterygota</taxon>
        <taxon>Neoptera</taxon>
        <taxon>Paraneoptera</taxon>
        <taxon>Thysanoptera</taxon>
        <taxon>Terebrantia</taxon>
        <taxon>Thripoidea</taxon>
        <taxon>Thripidae</taxon>
        <taxon>Thrips</taxon>
    </lineage>
</organism>
<dbReference type="InParanoid" id="A0A6P8YFJ8"/>
<sequence length="223" mass="25830">MTLGRVLRTLLAIKFPVPNHSCPRRPLSKSVSYVQGQEPETGVREYFYYIDHHGMLFLDDSKIKNFTSCFKDKQFLIFFFRRLKKNNTGRYEKYFPFWSDCGKERNYIRGDDYPIVFTHIAKKVPRGASELEEHVCYGHAGDVLSFRFDPSKIFMAESGRVYHPAPSNGGSVGLISSKLAIELSKNFIFEQDGNPSPTHFRWNDQVHTLDKNWMDSIITGQTQ</sequence>
<dbReference type="KEGG" id="tpal:117642037"/>
<evidence type="ECO:0000313" key="3">
    <source>
        <dbReference type="RefSeq" id="XP_034235710.1"/>
    </source>
</evidence>
<evidence type="ECO:0000256" key="1">
    <source>
        <dbReference type="ARBA" id="ARBA00006322"/>
    </source>
</evidence>
<proteinExistence type="inferred from homology"/>
<dbReference type="PANTHER" id="PTHR31449:SF3">
    <property type="entry name" value="UPF0598 PROTEIN C8ORF82"/>
    <property type="match status" value="1"/>
</dbReference>
<dbReference type="InterPro" id="IPR028108">
    <property type="entry name" value="DUF4505"/>
</dbReference>
<dbReference type="GeneID" id="117642037"/>
<gene>
    <name evidence="3" type="primary">LOC117642037</name>
</gene>
<evidence type="ECO:0000313" key="2">
    <source>
        <dbReference type="Proteomes" id="UP000515158"/>
    </source>
</evidence>